<organism evidence="1 2">
    <name type="scientific">Thelephora ganbajun</name>
    <name type="common">Ganba fungus</name>
    <dbReference type="NCBI Taxonomy" id="370292"/>
    <lineage>
        <taxon>Eukaryota</taxon>
        <taxon>Fungi</taxon>
        <taxon>Dikarya</taxon>
        <taxon>Basidiomycota</taxon>
        <taxon>Agaricomycotina</taxon>
        <taxon>Agaricomycetes</taxon>
        <taxon>Thelephorales</taxon>
        <taxon>Thelephoraceae</taxon>
        <taxon>Thelephora</taxon>
    </lineage>
</organism>
<comment type="caution">
    <text evidence="1">The sequence shown here is derived from an EMBL/GenBank/DDBJ whole genome shotgun (WGS) entry which is preliminary data.</text>
</comment>
<dbReference type="Proteomes" id="UP000886501">
    <property type="component" value="Unassembled WGS sequence"/>
</dbReference>
<gene>
    <name evidence="1" type="ORF">BDM02DRAFT_3117109</name>
</gene>
<evidence type="ECO:0000313" key="1">
    <source>
        <dbReference type="EMBL" id="KAF9647407.1"/>
    </source>
</evidence>
<reference evidence="1" key="2">
    <citation type="journal article" date="2020" name="Nat. Commun.">
        <title>Large-scale genome sequencing of mycorrhizal fungi provides insights into the early evolution of symbiotic traits.</title>
        <authorList>
            <person name="Miyauchi S."/>
            <person name="Kiss E."/>
            <person name="Kuo A."/>
            <person name="Drula E."/>
            <person name="Kohler A."/>
            <person name="Sanchez-Garcia M."/>
            <person name="Morin E."/>
            <person name="Andreopoulos B."/>
            <person name="Barry K.W."/>
            <person name="Bonito G."/>
            <person name="Buee M."/>
            <person name="Carver A."/>
            <person name="Chen C."/>
            <person name="Cichocki N."/>
            <person name="Clum A."/>
            <person name="Culley D."/>
            <person name="Crous P.W."/>
            <person name="Fauchery L."/>
            <person name="Girlanda M."/>
            <person name="Hayes R.D."/>
            <person name="Keri Z."/>
            <person name="LaButti K."/>
            <person name="Lipzen A."/>
            <person name="Lombard V."/>
            <person name="Magnuson J."/>
            <person name="Maillard F."/>
            <person name="Murat C."/>
            <person name="Nolan M."/>
            <person name="Ohm R.A."/>
            <person name="Pangilinan J."/>
            <person name="Pereira M.F."/>
            <person name="Perotto S."/>
            <person name="Peter M."/>
            <person name="Pfister S."/>
            <person name="Riley R."/>
            <person name="Sitrit Y."/>
            <person name="Stielow J.B."/>
            <person name="Szollosi G."/>
            <person name="Zifcakova L."/>
            <person name="Stursova M."/>
            <person name="Spatafora J.W."/>
            <person name="Tedersoo L."/>
            <person name="Vaario L.M."/>
            <person name="Yamada A."/>
            <person name="Yan M."/>
            <person name="Wang P."/>
            <person name="Xu J."/>
            <person name="Bruns T."/>
            <person name="Baldrian P."/>
            <person name="Vilgalys R."/>
            <person name="Dunand C."/>
            <person name="Henrissat B."/>
            <person name="Grigoriev I.V."/>
            <person name="Hibbett D."/>
            <person name="Nagy L.G."/>
            <person name="Martin F.M."/>
        </authorList>
    </citation>
    <scope>NUCLEOTIDE SEQUENCE</scope>
    <source>
        <strain evidence="1">P2</strain>
    </source>
</reference>
<sequence>MLLVPREEDLDAPTICHSGECHVQLPVGENQDSKEAGNIRNVSDLEPKIYPQDIRLRIGASPGKPGSWYAVDTGHYKHSSGL</sequence>
<keyword evidence="2" id="KW-1185">Reference proteome</keyword>
<protein>
    <submittedName>
        <fullName evidence="1">Uncharacterized protein</fullName>
    </submittedName>
</protein>
<accession>A0ACB6ZD14</accession>
<name>A0ACB6ZD14_THEGA</name>
<dbReference type="EMBL" id="MU118034">
    <property type="protein sequence ID" value="KAF9647407.1"/>
    <property type="molecule type" value="Genomic_DNA"/>
</dbReference>
<reference evidence="1" key="1">
    <citation type="submission" date="2019-10" db="EMBL/GenBank/DDBJ databases">
        <authorList>
            <consortium name="DOE Joint Genome Institute"/>
            <person name="Kuo A."/>
            <person name="Miyauchi S."/>
            <person name="Kiss E."/>
            <person name="Drula E."/>
            <person name="Kohler A."/>
            <person name="Sanchez-Garcia M."/>
            <person name="Andreopoulos B."/>
            <person name="Barry K.W."/>
            <person name="Bonito G."/>
            <person name="Buee M."/>
            <person name="Carver A."/>
            <person name="Chen C."/>
            <person name="Cichocki N."/>
            <person name="Clum A."/>
            <person name="Culley D."/>
            <person name="Crous P.W."/>
            <person name="Fauchery L."/>
            <person name="Girlanda M."/>
            <person name="Hayes R."/>
            <person name="Keri Z."/>
            <person name="Labutti K."/>
            <person name="Lipzen A."/>
            <person name="Lombard V."/>
            <person name="Magnuson J."/>
            <person name="Maillard F."/>
            <person name="Morin E."/>
            <person name="Murat C."/>
            <person name="Nolan M."/>
            <person name="Ohm R."/>
            <person name="Pangilinan J."/>
            <person name="Pereira M."/>
            <person name="Perotto S."/>
            <person name="Peter M."/>
            <person name="Riley R."/>
            <person name="Sitrit Y."/>
            <person name="Stielow B."/>
            <person name="Szollosi G."/>
            <person name="Zifcakova L."/>
            <person name="Stursova M."/>
            <person name="Spatafora J.W."/>
            <person name="Tedersoo L."/>
            <person name="Vaario L.-M."/>
            <person name="Yamada A."/>
            <person name="Yan M."/>
            <person name="Wang P."/>
            <person name="Xu J."/>
            <person name="Bruns T."/>
            <person name="Baldrian P."/>
            <person name="Vilgalys R."/>
            <person name="Henrissat B."/>
            <person name="Grigoriev I.V."/>
            <person name="Hibbett D."/>
            <person name="Nagy L.G."/>
            <person name="Martin F.M."/>
        </authorList>
    </citation>
    <scope>NUCLEOTIDE SEQUENCE</scope>
    <source>
        <strain evidence="1">P2</strain>
    </source>
</reference>
<proteinExistence type="predicted"/>
<evidence type="ECO:0000313" key="2">
    <source>
        <dbReference type="Proteomes" id="UP000886501"/>
    </source>
</evidence>